<evidence type="ECO:0000313" key="2">
    <source>
        <dbReference type="Proteomes" id="UP001162480"/>
    </source>
</evidence>
<name>A0AA36AXM5_OCTVU</name>
<keyword evidence="2" id="KW-1185">Reference proteome</keyword>
<accession>A0AA36AXM5</accession>
<reference evidence="1" key="1">
    <citation type="submission" date="2023-08" db="EMBL/GenBank/DDBJ databases">
        <authorList>
            <person name="Alioto T."/>
            <person name="Alioto T."/>
            <person name="Gomez Garrido J."/>
        </authorList>
    </citation>
    <scope>NUCLEOTIDE SEQUENCE</scope>
</reference>
<sequence length="99" mass="11224">MVEFLLQVSHNMLEKLININALCAISQNHKKKLELNFKLVKMLEQSQSNRGKFLNSQSVNQVLLSGTELLQASVTESLNKFMVLLLACNIYGEDMANRI</sequence>
<proteinExistence type="predicted"/>
<dbReference type="Proteomes" id="UP001162480">
    <property type="component" value="Chromosome 6"/>
</dbReference>
<dbReference type="EMBL" id="OX597819">
    <property type="protein sequence ID" value="CAI9724185.1"/>
    <property type="molecule type" value="Genomic_DNA"/>
</dbReference>
<protein>
    <submittedName>
        <fullName evidence="1">Uncharacterized protein</fullName>
    </submittedName>
</protein>
<organism evidence="1 2">
    <name type="scientific">Octopus vulgaris</name>
    <name type="common">Common octopus</name>
    <dbReference type="NCBI Taxonomy" id="6645"/>
    <lineage>
        <taxon>Eukaryota</taxon>
        <taxon>Metazoa</taxon>
        <taxon>Spiralia</taxon>
        <taxon>Lophotrochozoa</taxon>
        <taxon>Mollusca</taxon>
        <taxon>Cephalopoda</taxon>
        <taxon>Coleoidea</taxon>
        <taxon>Octopodiformes</taxon>
        <taxon>Octopoda</taxon>
        <taxon>Incirrata</taxon>
        <taxon>Octopodidae</taxon>
        <taxon>Octopus</taxon>
    </lineage>
</organism>
<gene>
    <name evidence="1" type="ORF">OCTVUL_1B022947</name>
</gene>
<evidence type="ECO:0000313" key="1">
    <source>
        <dbReference type="EMBL" id="CAI9724185.1"/>
    </source>
</evidence>
<dbReference type="AlphaFoldDB" id="A0AA36AXM5"/>